<keyword evidence="5" id="KW-1185">Reference proteome</keyword>
<gene>
    <name evidence="4" type="ORF">M768_09075</name>
</gene>
<feature type="domain" description="N-acetyltransferase" evidence="3">
    <location>
        <begin position="28"/>
        <end position="168"/>
    </location>
</feature>
<dbReference type="EMBL" id="ATNL01000007">
    <property type="protein sequence ID" value="KON74246.1"/>
    <property type="molecule type" value="Genomic_DNA"/>
</dbReference>
<dbReference type="AlphaFoldDB" id="A0A0M0FAM1"/>
<evidence type="ECO:0000256" key="2">
    <source>
        <dbReference type="ARBA" id="ARBA00023315"/>
    </source>
</evidence>
<dbReference type="InterPro" id="IPR050832">
    <property type="entry name" value="Bact_Acetyltransf"/>
</dbReference>
<reference evidence="4 5" key="1">
    <citation type="journal article" date="2015" name="Sci. Rep.">
        <title>Functional and structural properties of a novel cellulosome-like multienzyme complex: efficient glycoside hydrolysis of water-insoluble 7-xylosyl-10-deacetylpaclitaxel.</title>
        <authorList>
            <person name="Dou T.Y."/>
            <person name="Luan H.W."/>
            <person name="Ge G.B."/>
            <person name="Dong M.M."/>
            <person name="Zou H.F."/>
            <person name="He Y.Q."/>
            <person name="Cui P."/>
            <person name="Wang J.Y."/>
            <person name="Hao D.C."/>
            <person name="Yang S.L."/>
            <person name="Yang L."/>
        </authorList>
    </citation>
    <scope>NUCLEOTIDE SEQUENCE [LARGE SCALE GENOMIC DNA]</scope>
    <source>
        <strain evidence="4 5">F16</strain>
    </source>
</reference>
<dbReference type="GO" id="GO:0016747">
    <property type="term" value="F:acyltransferase activity, transferring groups other than amino-acyl groups"/>
    <property type="evidence" value="ECO:0007669"/>
    <property type="project" value="InterPro"/>
</dbReference>
<evidence type="ECO:0000256" key="1">
    <source>
        <dbReference type="ARBA" id="ARBA00022679"/>
    </source>
</evidence>
<protein>
    <recommendedName>
        <fullName evidence="3">N-acetyltransferase domain-containing protein</fullName>
    </recommendedName>
</protein>
<dbReference type="Proteomes" id="UP000037387">
    <property type="component" value="Unassembled WGS sequence"/>
</dbReference>
<dbReference type="SUPFAM" id="SSF55729">
    <property type="entry name" value="Acyl-CoA N-acyltransferases (Nat)"/>
    <property type="match status" value="1"/>
</dbReference>
<dbReference type="Gene3D" id="3.40.630.30">
    <property type="match status" value="1"/>
</dbReference>
<organism evidence="4 5">
    <name type="scientific">Cellulosimicrobium cellulans F16</name>
    <dbReference type="NCBI Taxonomy" id="1350482"/>
    <lineage>
        <taxon>Bacteria</taxon>
        <taxon>Bacillati</taxon>
        <taxon>Actinomycetota</taxon>
        <taxon>Actinomycetes</taxon>
        <taxon>Micrococcales</taxon>
        <taxon>Promicromonosporaceae</taxon>
        <taxon>Cellulosimicrobium</taxon>
    </lineage>
</organism>
<accession>A0A0M0FAM1</accession>
<dbReference type="Pfam" id="PF13508">
    <property type="entry name" value="Acetyltransf_7"/>
    <property type="match status" value="1"/>
</dbReference>
<keyword evidence="2" id="KW-0012">Acyltransferase</keyword>
<dbReference type="PROSITE" id="PS51186">
    <property type="entry name" value="GNAT"/>
    <property type="match status" value="1"/>
</dbReference>
<sequence>MVVPVLLRPAEPDGATRLALVHHTVWRATYADLVPDSFWQTATLEERTSSWKRWLGPEASPGRIRITVVEMDDAVVGFGIGGPSREVGSHTPVRDVELYSLYVLPEHHGTGTGQALLDVVVPPGPAQVWVAEENPRARRFYARNGFEPDGPRHADARFGGIVEIRLVR</sequence>
<proteinExistence type="predicted"/>
<dbReference type="RefSeq" id="WP_053370222.1">
    <property type="nucleotide sequence ID" value="NZ_KQ435289.1"/>
</dbReference>
<keyword evidence="1" id="KW-0808">Transferase</keyword>
<evidence type="ECO:0000313" key="4">
    <source>
        <dbReference type="EMBL" id="KON74246.1"/>
    </source>
</evidence>
<dbReference type="CDD" id="cd04301">
    <property type="entry name" value="NAT_SF"/>
    <property type="match status" value="1"/>
</dbReference>
<dbReference type="PANTHER" id="PTHR43877">
    <property type="entry name" value="AMINOALKYLPHOSPHONATE N-ACETYLTRANSFERASE-RELATED-RELATED"/>
    <property type="match status" value="1"/>
</dbReference>
<evidence type="ECO:0000313" key="5">
    <source>
        <dbReference type="Proteomes" id="UP000037387"/>
    </source>
</evidence>
<evidence type="ECO:0000259" key="3">
    <source>
        <dbReference type="PROSITE" id="PS51186"/>
    </source>
</evidence>
<dbReference type="PATRIC" id="fig|1350482.3.peg.1822"/>
<dbReference type="InterPro" id="IPR016181">
    <property type="entry name" value="Acyl_CoA_acyltransferase"/>
</dbReference>
<comment type="caution">
    <text evidence="4">The sequence shown here is derived from an EMBL/GenBank/DDBJ whole genome shotgun (WGS) entry which is preliminary data.</text>
</comment>
<dbReference type="InterPro" id="IPR000182">
    <property type="entry name" value="GNAT_dom"/>
</dbReference>
<name>A0A0M0FAM1_CELCE</name>